<dbReference type="AlphaFoldDB" id="A0A9N9D393"/>
<evidence type="ECO:0000313" key="1">
    <source>
        <dbReference type="EMBL" id="CAG8625286.1"/>
    </source>
</evidence>
<keyword evidence="2" id="KW-1185">Reference proteome</keyword>
<gene>
    <name evidence="1" type="ORF">DEBURN_LOCUS10541</name>
</gene>
<sequence length="60" mass="7110">IRMKQLTKKYYRADASYLSQEVLEEIIQSRGKIKNAAKTMANKYNTSTRRIYALYSELPY</sequence>
<dbReference type="Proteomes" id="UP000789706">
    <property type="component" value="Unassembled WGS sequence"/>
</dbReference>
<dbReference type="EMBL" id="CAJVPK010003261">
    <property type="protein sequence ID" value="CAG8625286.1"/>
    <property type="molecule type" value="Genomic_DNA"/>
</dbReference>
<protein>
    <submittedName>
        <fullName evidence="1">6829_t:CDS:1</fullName>
    </submittedName>
</protein>
<feature type="non-terminal residue" evidence="1">
    <location>
        <position position="1"/>
    </location>
</feature>
<proteinExistence type="predicted"/>
<accession>A0A9N9D393</accession>
<name>A0A9N9D393_9GLOM</name>
<comment type="caution">
    <text evidence="1">The sequence shown here is derived from an EMBL/GenBank/DDBJ whole genome shotgun (WGS) entry which is preliminary data.</text>
</comment>
<reference evidence="1" key="1">
    <citation type="submission" date="2021-06" db="EMBL/GenBank/DDBJ databases">
        <authorList>
            <person name="Kallberg Y."/>
            <person name="Tangrot J."/>
            <person name="Rosling A."/>
        </authorList>
    </citation>
    <scope>NUCLEOTIDE SEQUENCE</scope>
    <source>
        <strain evidence="1">AZ414A</strain>
    </source>
</reference>
<evidence type="ECO:0000313" key="2">
    <source>
        <dbReference type="Proteomes" id="UP000789706"/>
    </source>
</evidence>
<organism evidence="1 2">
    <name type="scientific">Diversispora eburnea</name>
    <dbReference type="NCBI Taxonomy" id="1213867"/>
    <lineage>
        <taxon>Eukaryota</taxon>
        <taxon>Fungi</taxon>
        <taxon>Fungi incertae sedis</taxon>
        <taxon>Mucoromycota</taxon>
        <taxon>Glomeromycotina</taxon>
        <taxon>Glomeromycetes</taxon>
        <taxon>Diversisporales</taxon>
        <taxon>Diversisporaceae</taxon>
        <taxon>Diversispora</taxon>
    </lineage>
</organism>
<dbReference type="OrthoDB" id="2401316at2759"/>